<evidence type="ECO:0000313" key="3">
    <source>
        <dbReference type="EMBL" id="HHQ80626.1"/>
    </source>
</evidence>
<dbReference type="InterPro" id="IPR020084">
    <property type="entry name" value="NUDIX_hydrolase_CS"/>
</dbReference>
<dbReference type="EMBL" id="DRZC01000057">
    <property type="protein sequence ID" value="HHQ80626.1"/>
    <property type="molecule type" value="Genomic_DNA"/>
</dbReference>
<proteinExistence type="predicted"/>
<comment type="caution">
    <text evidence="3">The sequence shown here is derived from an EMBL/GenBank/DDBJ whole genome shotgun (WGS) entry which is preliminary data.</text>
</comment>
<dbReference type="CDD" id="cd04673">
    <property type="entry name" value="NUDIX_ADPRase"/>
    <property type="match status" value="1"/>
</dbReference>
<dbReference type="PROSITE" id="PS51462">
    <property type="entry name" value="NUDIX"/>
    <property type="match status" value="1"/>
</dbReference>
<organism evidence="3">
    <name type="scientific">Fervidicoccus fontis</name>
    <dbReference type="NCBI Taxonomy" id="683846"/>
    <lineage>
        <taxon>Archaea</taxon>
        <taxon>Thermoproteota</taxon>
        <taxon>Thermoprotei</taxon>
        <taxon>Fervidicoccales</taxon>
        <taxon>Fervidicoccaceae</taxon>
        <taxon>Fervidicoccus</taxon>
    </lineage>
</organism>
<evidence type="ECO:0000259" key="2">
    <source>
        <dbReference type="PROSITE" id="PS51462"/>
    </source>
</evidence>
<name>A0A7J3ZKI8_9CREN</name>
<dbReference type="Gene3D" id="3.90.79.10">
    <property type="entry name" value="Nucleoside Triphosphate Pyrophosphohydrolase"/>
    <property type="match status" value="1"/>
</dbReference>
<dbReference type="InterPro" id="IPR020476">
    <property type="entry name" value="Nudix_hydrolase"/>
</dbReference>
<gene>
    <name evidence="3" type="ORF">ENM78_04150</name>
</gene>
<dbReference type="InterPro" id="IPR000086">
    <property type="entry name" value="NUDIX_hydrolase_dom"/>
</dbReference>
<dbReference type="AlphaFoldDB" id="A0A7J3ZKI8"/>
<dbReference type="PANTHER" id="PTHR43736:SF1">
    <property type="entry name" value="DIHYDRONEOPTERIN TRIPHOSPHATE DIPHOSPHATASE"/>
    <property type="match status" value="1"/>
</dbReference>
<dbReference type="Pfam" id="PF00293">
    <property type="entry name" value="NUDIX"/>
    <property type="match status" value="1"/>
</dbReference>
<dbReference type="PRINTS" id="PR00502">
    <property type="entry name" value="NUDIXFAMILY"/>
</dbReference>
<dbReference type="GO" id="GO:0016787">
    <property type="term" value="F:hydrolase activity"/>
    <property type="evidence" value="ECO:0007669"/>
    <property type="project" value="UniProtKB-KW"/>
</dbReference>
<keyword evidence="1" id="KW-0378">Hydrolase</keyword>
<sequence>MGRTECYPQVGVGVVVFDEEGRILLVRRGGSPGRGLWSLPGGRVEPGESIFSAAVRELEEETGISSEPVAVIDVNELMVYDASGRLAYHYVLVDVLVKSKSLEVKPGSDALEAGFFSLEEALSKGDLSESTRAFLNKLKGSGTCNIVPATTVRVE</sequence>
<dbReference type="SUPFAM" id="SSF55811">
    <property type="entry name" value="Nudix"/>
    <property type="match status" value="1"/>
</dbReference>
<feature type="domain" description="Nudix hydrolase" evidence="2">
    <location>
        <begin position="7"/>
        <end position="140"/>
    </location>
</feature>
<reference evidence="3" key="1">
    <citation type="journal article" date="2020" name="mSystems">
        <title>Genome- and Community-Level Interaction Insights into Carbon Utilization and Element Cycling Functions of Hydrothermarchaeota in Hydrothermal Sediment.</title>
        <authorList>
            <person name="Zhou Z."/>
            <person name="Liu Y."/>
            <person name="Xu W."/>
            <person name="Pan J."/>
            <person name="Luo Z.H."/>
            <person name="Li M."/>
        </authorList>
    </citation>
    <scope>NUCLEOTIDE SEQUENCE [LARGE SCALE GENOMIC DNA]</scope>
    <source>
        <strain evidence="3">SpSt-1116</strain>
    </source>
</reference>
<evidence type="ECO:0000256" key="1">
    <source>
        <dbReference type="ARBA" id="ARBA00022801"/>
    </source>
</evidence>
<accession>A0A7J3ZKI8</accession>
<protein>
    <submittedName>
        <fullName evidence="3">NUDIX domain-containing protein</fullName>
    </submittedName>
</protein>
<dbReference type="InterPro" id="IPR015797">
    <property type="entry name" value="NUDIX_hydrolase-like_dom_sf"/>
</dbReference>
<dbReference type="PROSITE" id="PS00893">
    <property type="entry name" value="NUDIX_BOX"/>
    <property type="match status" value="1"/>
</dbReference>
<dbReference type="PANTHER" id="PTHR43736">
    <property type="entry name" value="ADP-RIBOSE PYROPHOSPHATASE"/>
    <property type="match status" value="1"/>
</dbReference>